<keyword evidence="1" id="KW-0472">Membrane</keyword>
<reference evidence="2" key="2">
    <citation type="submission" date="2020-09" db="EMBL/GenBank/DDBJ databases">
        <authorList>
            <person name="Sun Q."/>
            <person name="Zhou Y."/>
        </authorList>
    </citation>
    <scope>NUCLEOTIDE SEQUENCE</scope>
    <source>
        <strain evidence="2">CGMCC 1.16067</strain>
    </source>
</reference>
<name>A0A917F3R6_9ACTN</name>
<dbReference type="Gene3D" id="3.30.2010.10">
    <property type="entry name" value="Metalloproteases ('zincins'), catalytic domain"/>
    <property type="match status" value="1"/>
</dbReference>
<evidence type="ECO:0000313" key="3">
    <source>
        <dbReference type="Proteomes" id="UP000649179"/>
    </source>
</evidence>
<reference evidence="2" key="1">
    <citation type="journal article" date="2014" name="Int. J. Syst. Evol. Microbiol.">
        <title>Complete genome sequence of Corynebacterium casei LMG S-19264T (=DSM 44701T), isolated from a smear-ripened cheese.</title>
        <authorList>
            <consortium name="US DOE Joint Genome Institute (JGI-PGF)"/>
            <person name="Walter F."/>
            <person name="Albersmeier A."/>
            <person name="Kalinowski J."/>
            <person name="Ruckert C."/>
        </authorList>
    </citation>
    <scope>NUCLEOTIDE SEQUENCE</scope>
    <source>
        <strain evidence="2">CGMCC 1.16067</strain>
    </source>
</reference>
<proteinExistence type="predicted"/>
<dbReference type="RefSeq" id="WP_188780112.1">
    <property type="nucleotide sequence ID" value="NZ_BMKQ01000001.1"/>
</dbReference>
<protein>
    <recommendedName>
        <fullName evidence="4">M56 family peptidase</fullName>
    </recommendedName>
</protein>
<gene>
    <name evidence="2" type="ORF">GCM10011519_25530</name>
</gene>
<accession>A0A917F3R6</accession>
<keyword evidence="3" id="KW-1185">Reference proteome</keyword>
<feature type="transmembrane region" description="Helical" evidence="1">
    <location>
        <begin position="69"/>
        <end position="94"/>
    </location>
</feature>
<dbReference type="PANTHER" id="PTHR34978">
    <property type="entry name" value="POSSIBLE SENSOR-TRANSDUCER PROTEIN BLAR"/>
    <property type="match status" value="1"/>
</dbReference>
<evidence type="ECO:0008006" key="4">
    <source>
        <dbReference type="Google" id="ProtNLM"/>
    </source>
</evidence>
<keyword evidence="1" id="KW-1133">Transmembrane helix</keyword>
<evidence type="ECO:0000313" key="2">
    <source>
        <dbReference type="EMBL" id="GGF50471.1"/>
    </source>
</evidence>
<feature type="transmembrane region" description="Helical" evidence="1">
    <location>
        <begin position="34"/>
        <end position="57"/>
    </location>
</feature>
<comment type="caution">
    <text evidence="2">The sequence shown here is derived from an EMBL/GenBank/DDBJ whole genome shotgun (WGS) entry which is preliminary data.</text>
</comment>
<sequence length="249" mass="25566">MNATVLCLAVLVAATGVAVGLGNLPLGRRPGLVLAVGSAAAVTGLVALVASVAAMLVPTPTWQRDGCTGCEAVLTFVGCVGVASGLGCALAAVLACAERASRRNAAARLRMRMALADPRTVRCTVGRREVHLVVGLRSGAATLRLDGRSVITVDRSLAARLSETELAAVVEHEAAHLDLWHDRVRWAVQVLTGALAWAPGMARVGGRVHLLCEAAADDRAARRIGSAAVRSALMSATAPTCAAFARRAV</sequence>
<dbReference type="PANTHER" id="PTHR34978:SF3">
    <property type="entry name" value="SLR0241 PROTEIN"/>
    <property type="match status" value="1"/>
</dbReference>
<dbReference type="AlphaFoldDB" id="A0A917F3R6"/>
<evidence type="ECO:0000256" key="1">
    <source>
        <dbReference type="SAM" id="Phobius"/>
    </source>
</evidence>
<organism evidence="2 3">
    <name type="scientific">Marmoricola endophyticus</name>
    <dbReference type="NCBI Taxonomy" id="2040280"/>
    <lineage>
        <taxon>Bacteria</taxon>
        <taxon>Bacillati</taxon>
        <taxon>Actinomycetota</taxon>
        <taxon>Actinomycetes</taxon>
        <taxon>Propionibacteriales</taxon>
        <taxon>Nocardioidaceae</taxon>
        <taxon>Marmoricola</taxon>
    </lineage>
</organism>
<keyword evidence="1" id="KW-0812">Transmembrane</keyword>
<dbReference type="Proteomes" id="UP000649179">
    <property type="component" value="Unassembled WGS sequence"/>
</dbReference>
<dbReference type="EMBL" id="BMKQ01000001">
    <property type="protein sequence ID" value="GGF50471.1"/>
    <property type="molecule type" value="Genomic_DNA"/>
</dbReference>
<dbReference type="InterPro" id="IPR052173">
    <property type="entry name" value="Beta-lactam_resp_regulator"/>
</dbReference>